<evidence type="ECO:0000256" key="2">
    <source>
        <dbReference type="ARBA" id="ARBA00023172"/>
    </source>
</evidence>
<evidence type="ECO:0000313" key="5">
    <source>
        <dbReference type="EMBL" id="HJF45903.1"/>
    </source>
</evidence>
<evidence type="ECO:0000313" key="6">
    <source>
        <dbReference type="Proteomes" id="UP000697330"/>
    </source>
</evidence>
<reference evidence="5" key="2">
    <citation type="submission" date="2021-09" db="EMBL/GenBank/DDBJ databases">
        <authorList>
            <person name="Gilroy R."/>
        </authorList>
    </citation>
    <scope>NUCLEOTIDE SEQUENCE</scope>
    <source>
        <strain evidence="5">CHK124-7917</strain>
    </source>
</reference>
<dbReference type="RefSeq" id="WP_274959557.1">
    <property type="nucleotide sequence ID" value="NZ_DYWQ01000138.1"/>
</dbReference>
<comment type="caution">
    <text evidence="5">The sequence shown here is derived from an EMBL/GenBank/DDBJ whole genome shotgun (WGS) entry which is preliminary data.</text>
</comment>
<protein>
    <submittedName>
        <fullName evidence="5">Site-specific integrase</fullName>
    </submittedName>
</protein>
<proteinExistence type="predicted"/>
<dbReference type="GO" id="GO:0015074">
    <property type="term" value="P:DNA integration"/>
    <property type="evidence" value="ECO:0007669"/>
    <property type="project" value="InterPro"/>
</dbReference>
<gene>
    <name evidence="5" type="ORF">K8U72_09010</name>
</gene>
<organism evidence="5 6">
    <name type="scientific">Thermophilibacter provencensis</name>
    <dbReference type="NCBI Taxonomy" id="1852386"/>
    <lineage>
        <taxon>Bacteria</taxon>
        <taxon>Bacillati</taxon>
        <taxon>Actinomycetota</taxon>
        <taxon>Coriobacteriia</taxon>
        <taxon>Coriobacteriales</taxon>
        <taxon>Atopobiaceae</taxon>
        <taxon>Thermophilibacter</taxon>
    </lineage>
</organism>
<sequence>MPRRRLEPGQDNIASTNPKRTETEVEVKLKNGRTKTSKRVEWTMQWYINIDGTVTKHFTRTHGGTANDCRQQARARAEELRRLARLPGEGAWTLYSQMNGFVEKVCEPAVEANDYEKPLRPKTQARYLRCLALYREQIGATRIVDAVVPAKLSETFKAIATAHGNPSAKQAAKIVSKYVMDVAVAKQVIDHNPLRPLTISVTVAEDRVRPHRGDTKPKGGQALSPEERARVVDYLLALDPTSPARKRWTAEQQTAKRACLIDITLTQATCGLRIAEARRLTRADISEHDGLMWLTVTEDVSKTHRGREVPVIDERVAERLRGRLNHVVRAGASAPVFPAPASGGVWERGNCQKAVRAFYDELADTLDIPLLHDVATHAWRATLNSEWADLGISAERRAAYFGHSVDVNRARYTDLTDVSEIARMLRSQDVHQDVSIAVTQGDSQ</sequence>
<dbReference type="Proteomes" id="UP000697330">
    <property type="component" value="Unassembled WGS sequence"/>
</dbReference>
<evidence type="ECO:0000259" key="4">
    <source>
        <dbReference type="PROSITE" id="PS51898"/>
    </source>
</evidence>
<dbReference type="InterPro" id="IPR002104">
    <property type="entry name" value="Integrase_catalytic"/>
</dbReference>
<accession>A0A921GGZ1</accession>
<dbReference type="InterPro" id="IPR011010">
    <property type="entry name" value="DNA_brk_join_enz"/>
</dbReference>
<dbReference type="AlphaFoldDB" id="A0A921GGZ1"/>
<dbReference type="Gene3D" id="1.10.443.10">
    <property type="entry name" value="Intergrase catalytic core"/>
    <property type="match status" value="1"/>
</dbReference>
<dbReference type="EMBL" id="DYWQ01000138">
    <property type="protein sequence ID" value="HJF45903.1"/>
    <property type="molecule type" value="Genomic_DNA"/>
</dbReference>
<dbReference type="GO" id="GO:0003677">
    <property type="term" value="F:DNA binding"/>
    <property type="evidence" value="ECO:0007669"/>
    <property type="project" value="UniProtKB-KW"/>
</dbReference>
<name>A0A921GGZ1_9ACTN</name>
<evidence type="ECO:0000256" key="1">
    <source>
        <dbReference type="ARBA" id="ARBA00023125"/>
    </source>
</evidence>
<dbReference type="SUPFAM" id="SSF56349">
    <property type="entry name" value="DNA breaking-rejoining enzymes"/>
    <property type="match status" value="1"/>
</dbReference>
<keyword evidence="2" id="KW-0233">DNA recombination</keyword>
<evidence type="ECO:0000256" key="3">
    <source>
        <dbReference type="SAM" id="MobiDB-lite"/>
    </source>
</evidence>
<dbReference type="Pfam" id="PF00589">
    <property type="entry name" value="Phage_integrase"/>
    <property type="match status" value="1"/>
</dbReference>
<dbReference type="InterPro" id="IPR010998">
    <property type="entry name" value="Integrase_recombinase_N"/>
</dbReference>
<feature type="region of interest" description="Disordered" evidence="3">
    <location>
        <begin position="1"/>
        <end position="24"/>
    </location>
</feature>
<feature type="domain" description="Tyr recombinase" evidence="4">
    <location>
        <begin position="218"/>
        <end position="426"/>
    </location>
</feature>
<dbReference type="CDD" id="cd00397">
    <property type="entry name" value="DNA_BRE_C"/>
    <property type="match status" value="1"/>
</dbReference>
<dbReference type="Gene3D" id="1.10.150.130">
    <property type="match status" value="1"/>
</dbReference>
<dbReference type="GO" id="GO:0006310">
    <property type="term" value="P:DNA recombination"/>
    <property type="evidence" value="ECO:0007669"/>
    <property type="project" value="UniProtKB-KW"/>
</dbReference>
<keyword evidence="1" id="KW-0238">DNA-binding</keyword>
<dbReference type="PROSITE" id="PS51898">
    <property type="entry name" value="TYR_RECOMBINASE"/>
    <property type="match status" value="1"/>
</dbReference>
<dbReference type="InterPro" id="IPR013762">
    <property type="entry name" value="Integrase-like_cat_sf"/>
</dbReference>
<reference evidence="5" key="1">
    <citation type="journal article" date="2021" name="PeerJ">
        <title>Extensive microbial diversity within the chicken gut microbiome revealed by metagenomics and culture.</title>
        <authorList>
            <person name="Gilroy R."/>
            <person name="Ravi A."/>
            <person name="Getino M."/>
            <person name="Pursley I."/>
            <person name="Horton D.L."/>
            <person name="Alikhan N.F."/>
            <person name="Baker D."/>
            <person name="Gharbi K."/>
            <person name="Hall N."/>
            <person name="Watson M."/>
            <person name="Adriaenssens E.M."/>
            <person name="Foster-Nyarko E."/>
            <person name="Jarju S."/>
            <person name="Secka A."/>
            <person name="Antonio M."/>
            <person name="Oren A."/>
            <person name="Chaudhuri R.R."/>
            <person name="La Ragione R."/>
            <person name="Hildebrand F."/>
            <person name="Pallen M.J."/>
        </authorList>
    </citation>
    <scope>NUCLEOTIDE SEQUENCE</scope>
    <source>
        <strain evidence="5">CHK124-7917</strain>
    </source>
</reference>